<name>H6LCA4_ACEWD</name>
<dbReference type="KEGG" id="awo:Awo_c34950"/>
<gene>
    <name evidence="1" type="ordered locus">Awo_c34950</name>
</gene>
<dbReference type="EMBL" id="CP002987">
    <property type="protein sequence ID" value="AFA50219.1"/>
    <property type="molecule type" value="Genomic_DNA"/>
</dbReference>
<sequence>MTYSYCKTVIKNGRYGTKEAMMVKLDVFLLNDRITQEEYTELVELLNAAA</sequence>
<dbReference type="AlphaFoldDB" id="H6LCA4"/>
<reference evidence="1 2" key="2">
    <citation type="journal article" date="2012" name="PLoS ONE">
        <title>An ancient pathway combining carbon dioxide fixation with the generation and utilization of a sodium ion gradient for ATP synthesis.</title>
        <authorList>
            <person name="Poehlein A."/>
            <person name="Schmidt S."/>
            <person name="Kaster A.K."/>
            <person name="Goenrich M."/>
            <person name="Vollmers J."/>
            <person name="Thurmer A."/>
            <person name="Bertsch J."/>
            <person name="Schuchmann K."/>
            <person name="Voigt B."/>
            <person name="Hecker M."/>
            <person name="Daniel R."/>
            <person name="Thauer R.K."/>
            <person name="Gottschalk G."/>
            <person name="Muller V."/>
        </authorList>
    </citation>
    <scope>NUCLEOTIDE SEQUENCE [LARGE SCALE GENOMIC DNA]</scope>
    <source>
        <strain evidence="2">ATCC 29683 / DSM 1030 / JCM 2381 / KCTC 1655 / WB1</strain>
    </source>
</reference>
<accession>H6LCA4</accession>
<protein>
    <submittedName>
        <fullName evidence="1">Uncharacterized protein</fullName>
    </submittedName>
</protein>
<dbReference type="HOGENOM" id="CLU_211424_0_0_9"/>
<dbReference type="STRING" id="931626.Awo_c34950"/>
<dbReference type="Proteomes" id="UP000007177">
    <property type="component" value="Chromosome"/>
</dbReference>
<dbReference type="RefSeq" id="WP_014357801.1">
    <property type="nucleotide sequence ID" value="NC_016894.1"/>
</dbReference>
<evidence type="ECO:0000313" key="1">
    <source>
        <dbReference type="EMBL" id="AFA50219.1"/>
    </source>
</evidence>
<evidence type="ECO:0000313" key="2">
    <source>
        <dbReference type="Proteomes" id="UP000007177"/>
    </source>
</evidence>
<dbReference type="eggNOG" id="ENOG5033HM9">
    <property type="taxonomic scope" value="Bacteria"/>
</dbReference>
<reference evidence="2" key="1">
    <citation type="submission" date="2011-07" db="EMBL/GenBank/DDBJ databases">
        <title>Complete genome sequence of Acetobacterium woodii.</title>
        <authorList>
            <person name="Poehlein A."/>
            <person name="Schmidt S."/>
            <person name="Kaster A.-K."/>
            <person name="Goenrich M."/>
            <person name="Vollmers J."/>
            <person name="Thuermer A."/>
            <person name="Gottschalk G."/>
            <person name="Thauer R.K."/>
            <person name="Daniel R."/>
            <person name="Mueller V."/>
        </authorList>
    </citation>
    <scope>NUCLEOTIDE SEQUENCE [LARGE SCALE GENOMIC DNA]</scope>
    <source>
        <strain evidence="2">ATCC 29683 / DSM 1030 / JCM 2381 / KCTC 1655 / WB1</strain>
    </source>
</reference>
<proteinExistence type="predicted"/>
<organism evidence="1 2">
    <name type="scientific">Acetobacterium woodii (strain ATCC 29683 / DSM 1030 / JCM 2381 / KCTC 1655 / WB1)</name>
    <dbReference type="NCBI Taxonomy" id="931626"/>
    <lineage>
        <taxon>Bacteria</taxon>
        <taxon>Bacillati</taxon>
        <taxon>Bacillota</taxon>
        <taxon>Clostridia</taxon>
        <taxon>Eubacteriales</taxon>
        <taxon>Eubacteriaceae</taxon>
        <taxon>Acetobacterium</taxon>
    </lineage>
</organism>
<keyword evidence="2" id="KW-1185">Reference proteome</keyword>